<feature type="domain" description="C2H2-type" evidence="9">
    <location>
        <begin position="805"/>
        <end position="827"/>
    </location>
</feature>
<evidence type="ECO:0000256" key="1">
    <source>
        <dbReference type="ARBA" id="ARBA00004123"/>
    </source>
</evidence>
<feature type="compositionally biased region" description="Acidic residues" evidence="8">
    <location>
        <begin position="9"/>
        <end position="18"/>
    </location>
</feature>
<dbReference type="Proteomes" id="UP000646548">
    <property type="component" value="Unassembled WGS sequence"/>
</dbReference>
<dbReference type="GO" id="GO:0008270">
    <property type="term" value="F:zinc ion binding"/>
    <property type="evidence" value="ECO:0007669"/>
    <property type="project" value="UniProtKB-KW"/>
</dbReference>
<dbReference type="PROSITE" id="PS00028">
    <property type="entry name" value="ZINC_FINGER_C2H2_1"/>
    <property type="match status" value="4"/>
</dbReference>
<dbReference type="Gene3D" id="3.30.160.60">
    <property type="entry name" value="Classic Zinc Finger"/>
    <property type="match status" value="3"/>
</dbReference>
<evidence type="ECO:0000256" key="4">
    <source>
        <dbReference type="ARBA" id="ARBA00022771"/>
    </source>
</evidence>
<comment type="caution">
    <text evidence="10">The sequence shown here is derived from an EMBL/GenBank/DDBJ whole genome shotgun (WGS) entry which is preliminary data.</text>
</comment>
<keyword evidence="3" id="KW-0677">Repeat</keyword>
<dbReference type="AlphaFoldDB" id="A0A834CQ70"/>
<evidence type="ECO:0000313" key="11">
    <source>
        <dbReference type="Proteomes" id="UP000646548"/>
    </source>
</evidence>
<keyword evidence="2" id="KW-0479">Metal-binding</keyword>
<dbReference type="EMBL" id="WKFB01000231">
    <property type="protein sequence ID" value="KAF6730740.1"/>
    <property type="molecule type" value="Genomic_DNA"/>
</dbReference>
<dbReference type="PANTHER" id="PTHR24396:SF25">
    <property type="entry name" value="ZINC FINGER PROTEIN 644"/>
    <property type="match status" value="1"/>
</dbReference>
<dbReference type="FunFam" id="3.30.160.60:FF:000100">
    <property type="entry name" value="Zinc finger 45-like"/>
    <property type="match status" value="1"/>
</dbReference>
<dbReference type="InterPro" id="IPR051643">
    <property type="entry name" value="Transcr_Reg_ZincFinger"/>
</dbReference>
<evidence type="ECO:0000256" key="7">
    <source>
        <dbReference type="PROSITE-ProRule" id="PRU00042"/>
    </source>
</evidence>
<dbReference type="GO" id="GO:0005634">
    <property type="term" value="C:nucleus"/>
    <property type="evidence" value="ECO:0007669"/>
    <property type="project" value="UniProtKB-SubCell"/>
</dbReference>
<dbReference type="SUPFAM" id="SSF57667">
    <property type="entry name" value="beta-beta-alpha zinc fingers"/>
    <property type="match status" value="1"/>
</dbReference>
<dbReference type="GO" id="GO:0000978">
    <property type="term" value="F:RNA polymerase II cis-regulatory region sequence-specific DNA binding"/>
    <property type="evidence" value="ECO:0007669"/>
    <property type="project" value="TreeGrafter"/>
</dbReference>
<reference evidence="10" key="1">
    <citation type="journal article" name="BMC Genomics">
        <title>Long-read sequencing and de novo genome assembly of marine medaka (Oryzias melastigma).</title>
        <authorList>
            <person name="Liang P."/>
            <person name="Saqib H.S.A."/>
            <person name="Ni X."/>
            <person name="Shen Y."/>
        </authorList>
    </citation>
    <scope>NUCLEOTIDE SEQUENCE</scope>
    <source>
        <strain evidence="10">Bigg-433</strain>
    </source>
</reference>
<dbReference type="GO" id="GO:0000981">
    <property type="term" value="F:DNA-binding transcription factor activity, RNA polymerase II-specific"/>
    <property type="evidence" value="ECO:0007669"/>
    <property type="project" value="TreeGrafter"/>
</dbReference>
<proteinExistence type="predicted"/>
<evidence type="ECO:0000256" key="8">
    <source>
        <dbReference type="SAM" id="MobiDB-lite"/>
    </source>
</evidence>
<keyword evidence="6" id="KW-0539">Nucleus</keyword>
<keyword evidence="5" id="KW-0862">Zinc</keyword>
<evidence type="ECO:0000313" key="10">
    <source>
        <dbReference type="EMBL" id="KAF6730740.1"/>
    </source>
</evidence>
<dbReference type="Pfam" id="PF23015">
    <property type="entry name" value="zf-WIZ"/>
    <property type="match status" value="1"/>
</dbReference>
<accession>A0A834CQ70</accession>
<evidence type="ECO:0000259" key="9">
    <source>
        <dbReference type="PROSITE" id="PS50157"/>
    </source>
</evidence>
<dbReference type="SMART" id="SM00355">
    <property type="entry name" value="ZnF_C2H2"/>
    <property type="match status" value="9"/>
</dbReference>
<feature type="compositionally biased region" description="Polar residues" evidence="8">
    <location>
        <begin position="445"/>
        <end position="483"/>
    </location>
</feature>
<dbReference type="InterPro" id="IPR036236">
    <property type="entry name" value="Znf_C2H2_sf"/>
</dbReference>
<evidence type="ECO:0000256" key="6">
    <source>
        <dbReference type="ARBA" id="ARBA00023242"/>
    </source>
</evidence>
<dbReference type="InterPro" id="IPR013087">
    <property type="entry name" value="Znf_C2H2_type"/>
</dbReference>
<feature type="domain" description="C2H2-type" evidence="9">
    <location>
        <begin position="265"/>
        <end position="292"/>
    </location>
</feature>
<gene>
    <name evidence="10" type="ORF">FQA47_003015</name>
</gene>
<keyword evidence="4 7" id="KW-0863">Zinc-finger</keyword>
<organism evidence="10 11">
    <name type="scientific">Oryzias melastigma</name>
    <name type="common">Marine medaka</name>
    <dbReference type="NCBI Taxonomy" id="30732"/>
    <lineage>
        <taxon>Eukaryota</taxon>
        <taxon>Metazoa</taxon>
        <taxon>Chordata</taxon>
        <taxon>Craniata</taxon>
        <taxon>Vertebrata</taxon>
        <taxon>Euteleostomi</taxon>
        <taxon>Actinopterygii</taxon>
        <taxon>Neopterygii</taxon>
        <taxon>Teleostei</taxon>
        <taxon>Neoteleostei</taxon>
        <taxon>Acanthomorphata</taxon>
        <taxon>Ovalentaria</taxon>
        <taxon>Atherinomorphae</taxon>
        <taxon>Beloniformes</taxon>
        <taxon>Adrianichthyidae</taxon>
        <taxon>Oryziinae</taxon>
        <taxon>Oryzias</taxon>
    </lineage>
</organism>
<evidence type="ECO:0000256" key="5">
    <source>
        <dbReference type="ARBA" id="ARBA00022833"/>
    </source>
</evidence>
<feature type="region of interest" description="Disordered" evidence="8">
    <location>
        <begin position="521"/>
        <end position="546"/>
    </location>
</feature>
<protein>
    <submittedName>
        <fullName evidence="10">Zinc finger protein 644</fullName>
    </submittedName>
</protein>
<feature type="region of interest" description="Disordered" evidence="8">
    <location>
        <begin position="967"/>
        <end position="987"/>
    </location>
</feature>
<evidence type="ECO:0000256" key="3">
    <source>
        <dbReference type="ARBA" id="ARBA00022737"/>
    </source>
</evidence>
<sequence length="1128" mass="127298">MEMSCQSSVDEDDKDADSEISAFTPLQEPERMAHQSSCTDLLNKPATHHKSGLDVLSNVEVLSSDDLGNGPSMHQASEAIEHNCISIEKDEEKSITTLKTVQEIDTAGIWNFDADSPDDSLDDFGSVSALNWAPHKEYMQFLWENHSDSPEEETKDQISPTDRQRRKRKMDMVVMVDPSEDLYPDMGSKSFDESSDIDGQVDTSPVRMSPKLFKPPSSPTGKLSKYPNGSATAIKEMLHKAPVRISHENSLNYRLSQIKEKPPSYPCSKCDLVFTKQEHLQRHLKSHIDSPGISQKPYTCAECGQSFKQSTALADHISTHQVKKTRRTEDIKGNKKKYNKKLFCPQCPFVTNLPNTFVQHAKTHEKEKRNFGCDRCSFKTLSHTELRKHECMKHTIVTGKKQLQSKDSKSFPCTLCSYKAFAEHVFHNHLVLRHQMTLKEYMEAQNNGKDTQSQGHKVTSHRVSTAQKEFTSNVTKQNQNFSKGTPDESTDISDLFSSKLQKGPKTLSTESKLDRSINVLLSRQSQGKTSPDKKESNNCSAKAQDSTIDNFDDYDSLEMLSSKVGDSPMSENGLKLNIENSYKKSQSKRKMSTPYRNTSDQDSCFILPKHLPSHKKVNLEEEFSDCEDKDFLQINESNDSSTLFESSLEKERKSIFYTYSRRMSMRGALQASKRLFDKIKTEDEEQSIPDIKEECIETEVFQETFESHQIPLGESLDDDLSELESGQKNCPYCPAMFESGVGLSNHIRGHLHRVGLSYNARHIVSAEQVASQDRKPRIRRKIAAFRRLRKAIQLESDSETVKGVHACPLCGDSFDNRTGQSNHIRGHLKKLGRTFSTKSKSPIILLRELMRDKKECQRALQILGKRRNHFHYGASPKLHTANRFTSSLTEFPKNNSFARVCSETKPLTASFSFDESEAENGHRETDLEVKNSLSGTTDLIGILKRRKCQEEARVKASSQVSRHVLKVSSNSELSSGSRVPSLPTSGSEKGEFNRKVCIHCNATFHSGVSLSNHLRAYAKRQSIALLEGTTIDCKAVRQRSRPGSKKKTPMLNQTPEEMYRLTCRFCDLVFQGPLSVQEDWIKHLQRHIMNTGVPHTGLGMVEVTPLITEPPLLKTDEDSSLAVTNVAS</sequence>
<feature type="region of interest" description="Disordered" evidence="8">
    <location>
        <begin position="147"/>
        <end position="225"/>
    </location>
</feature>
<dbReference type="PROSITE" id="PS50157">
    <property type="entry name" value="ZINC_FINGER_C2H2_2"/>
    <property type="match status" value="3"/>
</dbReference>
<comment type="subcellular location">
    <subcellularLocation>
        <location evidence="1">Nucleus</location>
    </subcellularLocation>
</comment>
<dbReference type="PANTHER" id="PTHR24396">
    <property type="entry name" value="ZINC FINGER PROTEIN"/>
    <property type="match status" value="1"/>
</dbReference>
<feature type="region of interest" description="Disordered" evidence="8">
    <location>
        <begin position="445"/>
        <end position="493"/>
    </location>
</feature>
<dbReference type="InterPro" id="IPR055125">
    <property type="entry name" value="Wiz_C_Znf"/>
</dbReference>
<name>A0A834CQ70_ORYME</name>
<feature type="compositionally biased region" description="Polar residues" evidence="8">
    <location>
        <begin position="537"/>
        <end position="546"/>
    </location>
</feature>
<feature type="domain" description="C2H2-type" evidence="9">
    <location>
        <begin position="298"/>
        <end position="325"/>
    </location>
</feature>
<evidence type="ECO:0000256" key="2">
    <source>
        <dbReference type="ARBA" id="ARBA00022723"/>
    </source>
</evidence>
<feature type="region of interest" description="Disordered" evidence="8">
    <location>
        <begin position="1"/>
        <end position="45"/>
    </location>
</feature>
<dbReference type="Pfam" id="PF00096">
    <property type="entry name" value="zf-C2H2"/>
    <property type="match status" value="2"/>
</dbReference>